<dbReference type="PANTHER" id="PTHR42198">
    <property type="entry name" value="INTEGRAL MEMBRANE PROTEIN"/>
    <property type="match status" value="1"/>
</dbReference>
<reference evidence="7" key="1">
    <citation type="journal article" date="2015" name="ISME J.">
        <title>Aquifer environment selects for microbial species cohorts in sediment and groundwater.</title>
        <authorList>
            <person name="Hug L.A."/>
            <person name="Thomas B.C."/>
            <person name="Brown C.T."/>
            <person name="Frischkorn K.R."/>
            <person name="Williams K.H."/>
            <person name="Tringe S.G."/>
            <person name="Banfield J.F."/>
        </authorList>
    </citation>
    <scope>NUCLEOTIDE SEQUENCE</scope>
</reference>
<feature type="transmembrane region" description="Helical" evidence="6">
    <location>
        <begin position="7"/>
        <end position="30"/>
    </location>
</feature>
<evidence type="ECO:0000256" key="5">
    <source>
        <dbReference type="SAM" id="Coils"/>
    </source>
</evidence>
<dbReference type="InterPro" id="IPR002809">
    <property type="entry name" value="EMC3/TMCO1"/>
</dbReference>
<evidence type="ECO:0008006" key="8">
    <source>
        <dbReference type="Google" id="ProtNLM"/>
    </source>
</evidence>
<accession>A0A0H4TR88</accession>
<feature type="coiled-coil region" evidence="5">
    <location>
        <begin position="71"/>
        <end position="98"/>
    </location>
</feature>
<dbReference type="EMBL" id="KT007010">
    <property type="protein sequence ID" value="AKQ03294.1"/>
    <property type="molecule type" value="Genomic_DNA"/>
</dbReference>
<keyword evidence="4 6" id="KW-0472">Membrane</keyword>
<comment type="subcellular location">
    <subcellularLocation>
        <location evidence="1">Membrane</location>
        <topology evidence="1">Multi-pass membrane protein</topology>
    </subcellularLocation>
</comment>
<keyword evidence="5" id="KW-0175">Coiled coil</keyword>
<evidence type="ECO:0000256" key="1">
    <source>
        <dbReference type="ARBA" id="ARBA00004141"/>
    </source>
</evidence>
<sequence length="177" mass="20350">MDKKGSFGLIFVVMVASLAIAAFWNSLPFIKNSVGAVLNPTAGALLNLDLTFGMTILVLLLSVFMTLIQKYTTDQKTLREMKEEQKKLQQDMKNFQVGSKEHTELSMKSMKSIGPMFKLSMRPIIYTAIPIILLFRWFTDYFALVDFRFFGFLSWFWFYLLGSIIFSSVLRKVLKVV</sequence>
<feature type="transmembrane region" description="Helical" evidence="6">
    <location>
        <begin position="119"/>
        <end position="138"/>
    </location>
</feature>
<evidence type="ECO:0000256" key="3">
    <source>
        <dbReference type="ARBA" id="ARBA00022989"/>
    </source>
</evidence>
<dbReference type="PANTHER" id="PTHR42198:SF1">
    <property type="entry name" value="INTEGRAL MEMBRANE PROTEIN"/>
    <property type="match status" value="1"/>
</dbReference>
<name>A0A0H4TR88_9ARCH</name>
<dbReference type="SMART" id="SM01415">
    <property type="entry name" value="DUF106"/>
    <property type="match status" value="1"/>
</dbReference>
<dbReference type="GO" id="GO:0016020">
    <property type="term" value="C:membrane"/>
    <property type="evidence" value="ECO:0007669"/>
    <property type="project" value="UniProtKB-SubCell"/>
</dbReference>
<evidence type="ECO:0000256" key="6">
    <source>
        <dbReference type="SAM" id="Phobius"/>
    </source>
</evidence>
<feature type="transmembrane region" description="Helical" evidence="6">
    <location>
        <begin position="150"/>
        <end position="170"/>
    </location>
</feature>
<keyword evidence="2 6" id="KW-0812">Transmembrane</keyword>
<keyword evidence="3 6" id="KW-1133">Transmembrane helix</keyword>
<proteinExistence type="predicted"/>
<dbReference type="Pfam" id="PF01956">
    <property type="entry name" value="EMC3_TMCO1"/>
    <property type="match status" value="1"/>
</dbReference>
<feature type="transmembrane region" description="Helical" evidence="6">
    <location>
        <begin position="50"/>
        <end position="68"/>
    </location>
</feature>
<dbReference type="AlphaFoldDB" id="A0A0H4TR88"/>
<organism evidence="7">
    <name type="scientific">uncultured archaeon Rifle_16ft_4_minimus_37913</name>
    <dbReference type="NCBI Taxonomy" id="1665152"/>
    <lineage>
        <taxon>Archaea</taxon>
        <taxon>environmental samples</taxon>
    </lineage>
</organism>
<evidence type="ECO:0000256" key="2">
    <source>
        <dbReference type="ARBA" id="ARBA00022692"/>
    </source>
</evidence>
<dbReference type="InterPro" id="IPR038978">
    <property type="entry name" value="MJ0935"/>
</dbReference>
<evidence type="ECO:0000313" key="7">
    <source>
        <dbReference type="EMBL" id="AKQ03294.1"/>
    </source>
</evidence>
<evidence type="ECO:0000256" key="4">
    <source>
        <dbReference type="ARBA" id="ARBA00023136"/>
    </source>
</evidence>
<protein>
    <recommendedName>
        <fullName evidence="8">DUF106 domain-containing protein</fullName>
    </recommendedName>
</protein>